<accession>A0A8T3A634</accession>
<organism evidence="6 7">
    <name type="scientific">Dendrobium nobile</name>
    <name type="common">Orchid</name>
    <dbReference type="NCBI Taxonomy" id="94219"/>
    <lineage>
        <taxon>Eukaryota</taxon>
        <taxon>Viridiplantae</taxon>
        <taxon>Streptophyta</taxon>
        <taxon>Embryophyta</taxon>
        <taxon>Tracheophyta</taxon>
        <taxon>Spermatophyta</taxon>
        <taxon>Magnoliopsida</taxon>
        <taxon>Liliopsida</taxon>
        <taxon>Asparagales</taxon>
        <taxon>Orchidaceae</taxon>
        <taxon>Epidendroideae</taxon>
        <taxon>Malaxideae</taxon>
        <taxon>Dendrobiinae</taxon>
        <taxon>Dendrobium</taxon>
    </lineage>
</organism>
<dbReference type="OrthoDB" id="1600564at2759"/>
<feature type="chain" id="PRO_5035897529" description="GDSL esterase/lipase" evidence="5">
    <location>
        <begin position="30"/>
        <end position="393"/>
    </location>
</feature>
<evidence type="ECO:0000313" key="6">
    <source>
        <dbReference type="EMBL" id="KAI0491700.1"/>
    </source>
</evidence>
<dbReference type="InterPro" id="IPR001087">
    <property type="entry name" value="GDSL"/>
</dbReference>
<comment type="caution">
    <text evidence="6">The sequence shown here is derived from an EMBL/GenBank/DDBJ whole genome shotgun (WGS) entry which is preliminary data.</text>
</comment>
<reference evidence="6" key="1">
    <citation type="journal article" date="2022" name="Front. Genet.">
        <title>Chromosome-Scale Assembly of the Dendrobium nobile Genome Provides Insights Into the Molecular Mechanism of the Biosynthesis of the Medicinal Active Ingredient of Dendrobium.</title>
        <authorList>
            <person name="Xu Q."/>
            <person name="Niu S.-C."/>
            <person name="Li K.-L."/>
            <person name="Zheng P.-J."/>
            <person name="Zhang X.-J."/>
            <person name="Jia Y."/>
            <person name="Liu Y."/>
            <person name="Niu Y.-X."/>
            <person name="Yu L.-H."/>
            <person name="Chen D.-F."/>
            <person name="Zhang G.-Q."/>
        </authorList>
    </citation>
    <scope>NUCLEOTIDE SEQUENCE</scope>
    <source>
        <tissue evidence="6">Leaf</tissue>
    </source>
</reference>
<comment type="similarity">
    <text evidence="1">Belongs to the 'GDSL' lipolytic enzyme family.</text>
</comment>
<keyword evidence="4" id="KW-0325">Glycoprotein</keyword>
<evidence type="ECO:0000256" key="5">
    <source>
        <dbReference type="SAM" id="SignalP"/>
    </source>
</evidence>
<evidence type="ECO:0000256" key="2">
    <source>
        <dbReference type="ARBA" id="ARBA00022729"/>
    </source>
</evidence>
<evidence type="ECO:0008006" key="8">
    <source>
        <dbReference type="Google" id="ProtNLM"/>
    </source>
</evidence>
<dbReference type="AlphaFoldDB" id="A0A8T3A634"/>
<evidence type="ECO:0000256" key="1">
    <source>
        <dbReference type="ARBA" id="ARBA00008668"/>
    </source>
</evidence>
<dbReference type="GO" id="GO:0016788">
    <property type="term" value="F:hydrolase activity, acting on ester bonds"/>
    <property type="evidence" value="ECO:0007669"/>
    <property type="project" value="InterPro"/>
</dbReference>
<gene>
    <name evidence="6" type="ORF">KFK09_025960</name>
</gene>
<sequence>MASSSFSLYPSLTLVAVLLLLFPVRQTAGSCYTSIFSFGDSITDTGNLLLSTGDNCLSGRLPYGETFFGRPTGRFSDGRLIIDFIAEAMGIPFLPPSLRLRGGDCGGFQRGVNFAVAGATVLNNGFFRERGLDVTWTNMSLGVQIGLFKKLISLCDTERKDTFSRSLFVVGEIGGNDYNHGFLQSWSVEEAKSLVPHVINTISTAINDLIDMGAKTLLVPGNFPVGCIAAFLTYYENSKIEDYNTSTGCINWLNEFSEYHNNILKLELNRLRYIHPHTTIIYADYFNAVMNIVSPANSTRHERVPLVACCGSGGGRYNYGKNISCGSENSTVCDDPPTYLSWDGMHFTEATYKAIAKGILEGPFADPSINKACSSSNIGYVVKELAINVSKAD</sequence>
<keyword evidence="2 5" id="KW-0732">Signal</keyword>
<dbReference type="Gene3D" id="3.40.50.1110">
    <property type="entry name" value="SGNH hydrolase"/>
    <property type="match status" value="1"/>
</dbReference>
<dbReference type="SMR" id="A0A8T3A634"/>
<keyword evidence="7" id="KW-1185">Reference proteome</keyword>
<dbReference type="Proteomes" id="UP000829196">
    <property type="component" value="Unassembled WGS sequence"/>
</dbReference>
<evidence type="ECO:0000313" key="7">
    <source>
        <dbReference type="Proteomes" id="UP000829196"/>
    </source>
</evidence>
<name>A0A8T3A634_DENNO</name>
<feature type="signal peptide" evidence="5">
    <location>
        <begin position="1"/>
        <end position="29"/>
    </location>
</feature>
<evidence type="ECO:0000256" key="3">
    <source>
        <dbReference type="ARBA" id="ARBA00022801"/>
    </source>
</evidence>
<dbReference type="PANTHER" id="PTHR22835">
    <property type="entry name" value="ZINC FINGER FYVE DOMAIN CONTAINING PROTEIN"/>
    <property type="match status" value="1"/>
</dbReference>
<keyword evidence="3" id="KW-0378">Hydrolase</keyword>
<protein>
    <recommendedName>
        <fullName evidence="8">GDSL esterase/lipase</fullName>
    </recommendedName>
</protein>
<dbReference type="InterPro" id="IPR036514">
    <property type="entry name" value="SGNH_hydro_sf"/>
</dbReference>
<dbReference type="PANTHER" id="PTHR22835:SF663">
    <property type="entry name" value="LIPASE-LIKE"/>
    <property type="match status" value="1"/>
</dbReference>
<dbReference type="InterPro" id="IPR035669">
    <property type="entry name" value="SGNH_plant_lipase-like"/>
</dbReference>
<proteinExistence type="inferred from homology"/>
<evidence type="ECO:0000256" key="4">
    <source>
        <dbReference type="ARBA" id="ARBA00023180"/>
    </source>
</evidence>
<dbReference type="SUPFAM" id="SSF52266">
    <property type="entry name" value="SGNH hydrolase"/>
    <property type="match status" value="1"/>
</dbReference>
<dbReference type="EMBL" id="JAGYWB010000018">
    <property type="protein sequence ID" value="KAI0491700.1"/>
    <property type="molecule type" value="Genomic_DNA"/>
</dbReference>
<dbReference type="Pfam" id="PF00657">
    <property type="entry name" value="Lipase_GDSL"/>
    <property type="match status" value="1"/>
</dbReference>
<dbReference type="CDD" id="cd01837">
    <property type="entry name" value="SGNH_plant_lipase_like"/>
    <property type="match status" value="1"/>
</dbReference>